<dbReference type="Proteomes" id="UP000003258">
    <property type="component" value="Unassembled WGS sequence"/>
</dbReference>
<organism evidence="1 2">
    <name type="scientific">Haemophilus haemolyticus M19501</name>
    <dbReference type="NCBI Taxonomy" id="1028803"/>
    <lineage>
        <taxon>Bacteria</taxon>
        <taxon>Pseudomonadati</taxon>
        <taxon>Pseudomonadota</taxon>
        <taxon>Gammaproteobacteria</taxon>
        <taxon>Pasteurellales</taxon>
        <taxon>Pasteurellaceae</taxon>
        <taxon>Haemophilus</taxon>
    </lineage>
</organism>
<gene>
    <name evidence="1" type="ORF">GG9_0070</name>
</gene>
<protein>
    <submittedName>
        <fullName evidence="1">Uncharacterized protein</fullName>
    </submittedName>
</protein>
<dbReference type="PATRIC" id="fig|1028803.3.peg.72"/>
<reference evidence="1 2" key="1">
    <citation type="journal article" date="2011" name="J. Bacteriol.">
        <title>Genome Sequences for Five Strains of the Emerging Pathogen Haemophilus haemolyticus.</title>
        <authorList>
            <person name="Jordan I.K."/>
            <person name="Conley A.B."/>
            <person name="Antonov I.V."/>
            <person name="Arthur R.A."/>
            <person name="Cook E.D."/>
            <person name="Cooper G.P."/>
            <person name="Jones B.L."/>
            <person name="Knipe K.M."/>
            <person name="Lee K.J."/>
            <person name="Liu X."/>
            <person name="Mitchell G.J."/>
            <person name="Pande P.R."/>
            <person name="Petit R.A."/>
            <person name="Qin S."/>
            <person name="Rajan V.N."/>
            <person name="Sarda S."/>
            <person name="Sebastian A."/>
            <person name="Tang S."/>
            <person name="Thapliyal R."/>
            <person name="Varghese N.J."/>
            <person name="Ye T."/>
            <person name="Katz L.S."/>
            <person name="Wang X."/>
            <person name="Rowe L."/>
            <person name="Frace M."/>
            <person name="Mayer L.W."/>
        </authorList>
    </citation>
    <scope>NUCLEOTIDE SEQUENCE [LARGE SCALE GENOMIC DNA]</scope>
    <source>
        <strain evidence="1 2">M19501</strain>
    </source>
</reference>
<evidence type="ECO:0000313" key="2">
    <source>
        <dbReference type="Proteomes" id="UP000003258"/>
    </source>
</evidence>
<comment type="caution">
    <text evidence="1">The sequence shown here is derived from an EMBL/GenBank/DDBJ whole genome shotgun (WGS) entry which is preliminary data.</text>
</comment>
<accession>F9GLX5</accession>
<sequence>MLIHKKTKSKIIAQIATLHSHNITLRNNKKSYNQTTTKKYANTTSYNYQPYTIKDKKWLTISTH</sequence>
<dbReference type="AlphaFoldDB" id="F9GLX5"/>
<proteinExistence type="predicted"/>
<name>F9GLX5_HAEHA</name>
<evidence type="ECO:0000313" key="1">
    <source>
        <dbReference type="EMBL" id="EGT77474.1"/>
    </source>
</evidence>
<dbReference type="EMBL" id="AFQO01000002">
    <property type="protein sequence ID" value="EGT77474.1"/>
    <property type="molecule type" value="Genomic_DNA"/>
</dbReference>